<evidence type="ECO:0000313" key="5">
    <source>
        <dbReference type="Proteomes" id="UP000070400"/>
    </source>
</evidence>
<dbReference type="InterPro" id="IPR029061">
    <property type="entry name" value="THDP-binding"/>
</dbReference>
<keyword evidence="4" id="KW-0670">Pyruvate</keyword>
<dbReference type="AlphaFoldDB" id="A0A133V8B3"/>
<dbReference type="GO" id="GO:0006979">
    <property type="term" value="P:response to oxidative stress"/>
    <property type="evidence" value="ECO:0007669"/>
    <property type="project" value="TreeGrafter"/>
</dbReference>
<sequence>MAKIVALDGNDAVAEAMKQINPHVVAAYPITPQTDCMEKFAEFVSDGEVDTELILPESEHSAQSACVGAAISGGRVMTATASQGLALMHEILYVSSSFRLPIVMNVMNRALNSPLNIHCDHSDSMPERDSSWIQIYGENAQEAYDNTIQAVRIAENENVSLPVMCMLEGFITSHTIERLEILDDEDVQDFVGDFNAVENPFLDTENPATYGPVDLQDYNFEHKRQQAEAMDHAPKVIEEMGHEFEKITGRKYGLVDTTETEDADRVIVVLGSTAGTTRSVVRELRKKGENVGLLKIRSFRPFPKEEIVRTLEGVDKVAVLDRSNSYGGYGAPLFMEVRNALYDVDDRPQVYNYIYGLGGRDVTQDHIKKVFHDLEEGIEERKQYLGLRE</sequence>
<comment type="subunit">
    <text evidence="1">Heterotetramer of one alpha, one beta, one delta and one gamma chain.</text>
</comment>
<dbReference type="FunFam" id="3.40.50.970:FF:000012">
    <property type="entry name" value="Pyruvate:ferredoxin (Flavodoxin) oxidoreductase"/>
    <property type="match status" value="1"/>
</dbReference>
<name>A0A133V8B3_9EURY</name>
<evidence type="ECO:0000256" key="1">
    <source>
        <dbReference type="ARBA" id="ARBA00011595"/>
    </source>
</evidence>
<dbReference type="GO" id="GO:0010181">
    <property type="term" value="F:FMN binding"/>
    <property type="evidence" value="ECO:0007669"/>
    <property type="project" value="InterPro"/>
</dbReference>
<evidence type="ECO:0000313" key="4">
    <source>
        <dbReference type="EMBL" id="KXB02691.1"/>
    </source>
</evidence>
<dbReference type="SUPFAM" id="SSF52518">
    <property type="entry name" value="Thiamin diphosphate-binding fold (THDP-binding)"/>
    <property type="match status" value="1"/>
</dbReference>
<dbReference type="GO" id="GO:0016903">
    <property type="term" value="F:oxidoreductase activity, acting on the aldehyde or oxo group of donors"/>
    <property type="evidence" value="ECO:0007669"/>
    <property type="project" value="UniProtKB-ARBA"/>
</dbReference>
<dbReference type="CDD" id="cd07034">
    <property type="entry name" value="TPP_PYR_PFOR_IOR-alpha_like"/>
    <property type="match status" value="1"/>
</dbReference>
<dbReference type="InterPro" id="IPR050722">
    <property type="entry name" value="Pyruvate:ferred/Flavod_OxRd"/>
</dbReference>
<keyword evidence="2" id="KW-0560">Oxidoreductase</keyword>
<dbReference type="PATRIC" id="fig|1698273.3.peg.797"/>
<dbReference type="GO" id="GO:0019752">
    <property type="term" value="P:carboxylic acid metabolic process"/>
    <property type="evidence" value="ECO:0007669"/>
    <property type="project" value="UniProtKB-ARBA"/>
</dbReference>
<protein>
    <submittedName>
        <fullName evidence="4">Pyruvate ferredoxin oxidoreductase</fullName>
    </submittedName>
</protein>
<dbReference type="EMBL" id="LHXX01000007">
    <property type="protein sequence ID" value="KXB02691.1"/>
    <property type="molecule type" value="Genomic_DNA"/>
</dbReference>
<gene>
    <name evidence="4" type="primary">porA</name>
    <name evidence="4" type="ORF">AKJ43_00955</name>
</gene>
<reference evidence="4 5" key="1">
    <citation type="journal article" date="2016" name="Sci. Rep.">
        <title>Metabolic traits of an uncultured archaeal lineage -MSBL1- from brine pools of the Red Sea.</title>
        <authorList>
            <person name="Mwirichia R."/>
            <person name="Alam I."/>
            <person name="Rashid M."/>
            <person name="Vinu M."/>
            <person name="Ba-Alawi W."/>
            <person name="Anthony Kamau A."/>
            <person name="Kamanda Ngugi D."/>
            <person name="Goker M."/>
            <person name="Klenk H.P."/>
            <person name="Bajic V."/>
            <person name="Stingl U."/>
        </authorList>
    </citation>
    <scope>NUCLEOTIDE SEQUENCE [LARGE SCALE GENOMIC DNA]</scope>
    <source>
        <strain evidence="4">SCGC-AAA261D19</strain>
    </source>
</reference>
<dbReference type="InterPro" id="IPR002880">
    <property type="entry name" value="Pyrv_Fd/Flavodoxin_OxRdtase_N"/>
</dbReference>
<dbReference type="PANTHER" id="PTHR32154:SF0">
    <property type="entry name" value="PYRUVATE-FLAVODOXIN OXIDOREDUCTASE-RELATED"/>
    <property type="match status" value="1"/>
</dbReference>
<dbReference type="SUPFAM" id="SSF52922">
    <property type="entry name" value="TK C-terminal domain-like"/>
    <property type="match status" value="1"/>
</dbReference>
<accession>A0A133V8B3</accession>
<dbReference type="InterPro" id="IPR033412">
    <property type="entry name" value="PFOR_II"/>
</dbReference>
<dbReference type="Proteomes" id="UP000070400">
    <property type="component" value="Unassembled WGS sequence"/>
</dbReference>
<feature type="domain" description="Flavodoxin-like" evidence="3">
    <location>
        <begin position="266"/>
        <end position="389"/>
    </location>
</feature>
<organism evidence="4 5">
    <name type="scientific">candidate division MSBL1 archaeon SCGC-AAA261D19</name>
    <dbReference type="NCBI Taxonomy" id="1698273"/>
    <lineage>
        <taxon>Archaea</taxon>
        <taxon>Methanobacteriati</taxon>
        <taxon>Methanobacteriota</taxon>
        <taxon>candidate division MSBL1</taxon>
    </lineage>
</organism>
<dbReference type="PANTHER" id="PTHR32154">
    <property type="entry name" value="PYRUVATE-FLAVODOXIN OXIDOREDUCTASE-RELATED"/>
    <property type="match status" value="1"/>
</dbReference>
<dbReference type="InterPro" id="IPR008254">
    <property type="entry name" value="Flavodoxin/NO_synth"/>
</dbReference>
<dbReference type="Pfam" id="PF17147">
    <property type="entry name" value="PFOR_II"/>
    <property type="match status" value="1"/>
</dbReference>
<dbReference type="FunFam" id="3.40.50.920:FF:000010">
    <property type="entry name" value="Pyruvate ferredoxin oxidoreductase, alpha subunit"/>
    <property type="match status" value="1"/>
</dbReference>
<comment type="caution">
    <text evidence="4">The sequence shown here is derived from an EMBL/GenBank/DDBJ whole genome shotgun (WGS) entry which is preliminary data.</text>
</comment>
<keyword evidence="5" id="KW-1185">Reference proteome</keyword>
<dbReference type="PROSITE" id="PS50902">
    <property type="entry name" value="FLAVODOXIN_LIKE"/>
    <property type="match status" value="1"/>
</dbReference>
<dbReference type="InterPro" id="IPR009014">
    <property type="entry name" value="Transketo_C/PFOR_II"/>
</dbReference>
<dbReference type="Pfam" id="PF01855">
    <property type="entry name" value="POR_N"/>
    <property type="match status" value="1"/>
</dbReference>
<proteinExistence type="predicted"/>
<evidence type="ECO:0000256" key="2">
    <source>
        <dbReference type="ARBA" id="ARBA00023002"/>
    </source>
</evidence>
<dbReference type="Gene3D" id="3.40.50.920">
    <property type="match status" value="1"/>
</dbReference>
<dbReference type="GO" id="GO:0044272">
    <property type="term" value="P:sulfur compound biosynthetic process"/>
    <property type="evidence" value="ECO:0007669"/>
    <property type="project" value="UniProtKB-ARBA"/>
</dbReference>
<dbReference type="Gene3D" id="3.40.50.970">
    <property type="match status" value="1"/>
</dbReference>
<evidence type="ECO:0000259" key="3">
    <source>
        <dbReference type="PROSITE" id="PS50902"/>
    </source>
</evidence>